<keyword evidence="4" id="KW-0411">Iron-sulfur</keyword>
<dbReference type="InterPro" id="IPR051675">
    <property type="entry name" value="Endo/Exo/Phosphatase_dom_1"/>
</dbReference>
<organism evidence="5 6">
    <name type="scientific">Vagococcus allomyrinae</name>
    <dbReference type="NCBI Taxonomy" id="2794353"/>
    <lineage>
        <taxon>Bacteria</taxon>
        <taxon>Bacillati</taxon>
        <taxon>Bacillota</taxon>
        <taxon>Bacilli</taxon>
        <taxon>Lactobacillales</taxon>
        <taxon>Enterococcaceae</taxon>
        <taxon>Vagococcus</taxon>
    </lineage>
</organism>
<protein>
    <submittedName>
        <fullName evidence="5">DNA modification/repair radical SAM protein</fullName>
    </submittedName>
</protein>
<dbReference type="SUPFAM" id="SSF47781">
    <property type="entry name" value="RuvA domain 2-like"/>
    <property type="match status" value="1"/>
</dbReference>
<evidence type="ECO:0000256" key="2">
    <source>
        <dbReference type="ARBA" id="ARBA00022723"/>
    </source>
</evidence>
<dbReference type="InterPro" id="IPR007197">
    <property type="entry name" value="rSAM"/>
</dbReference>
<evidence type="ECO:0000313" key="5">
    <source>
        <dbReference type="EMBL" id="MBP1040657.1"/>
    </source>
</evidence>
<sequence>MNIEMKLEILTESAKYDASCSSSGVTGQRAGKLGSTAVAGCCHSFSADGRCISLLKILLTNVCIFDCHYCINRKSNSIRRATFTPEEIAQLTIDFYRRNYIEGLFLSSAIIKSPDYTCELLIKALELLRNQHGFAGYIHVKAIPGADPVLIDQLAFLADRLSANIELPSQKSLSLLAPDKSPQAVIRPMKQIAQRKKELALTGHRQQASRYAPAGQSTQMIIGATSDNDYQILQTTDSLYKKFQLKRVYFSAYIPTVAHTLLPSLETKPPLLREHRLYQADWLMRFYQFEADEILTPEQPNFNLYIDPKANWAIQHYDQFPVDVQQANLAQLLRIPGIGPTSARRIIQLRKHRQLDFTDLVKTGAIMKRAKYFVACKDYANSHPISDPMRLIASLMSAKDYQQLKTLNTQTEKEQLTLFDTEYLAREKQREVGVSQ</sequence>
<comment type="caution">
    <text evidence="5">The sequence shown here is derived from an EMBL/GenBank/DDBJ whole genome shotgun (WGS) entry which is preliminary data.</text>
</comment>
<dbReference type="SFLD" id="SFLDS00029">
    <property type="entry name" value="Radical_SAM"/>
    <property type="match status" value="1"/>
</dbReference>
<dbReference type="AlphaFoldDB" id="A0A940P398"/>
<dbReference type="RefSeq" id="WP_209525870.1">
    <property type="nucleotide sequence ID" value="NZ_JAEEGA010000003.1"/>
</dbReference>
<dbReference type="CDD" id="cd01335">
    <property type="entry name" value="Radical_SAM"/>
    <property type="match status" value="1"/>
</dbReference>
<dbReference type="PANTHER" id="PTHR21180">
    <property type="entry name" value="ENDONUCLEASE/EXONUCLEASE/PHOSPHATASE FAMILY DOMAIN-CONTAINING PROTEIN 1"/>
    <property type="match status" value="1"/>
</dbReference>
<evidence type="ECO:0000256" key="3">
    <source>
        <dbReference type="ARBA" id="ARBA00023004"/>
    </source>
</evidence>
<dbReference type="EMBL" id="JAEEGA010000003">
    <property type="protein sequence ID" value="MBP1040657.1"/>
    <property type="molecule type" value="Genomic_DNA"/>
</dbReference>
<dbReference type="GO" id="GO:0046872">
    <property type="term" value="F:metal ion binding"/>
    <property type="evidence" value="ECO:0007669"/>
    <property type="project" value="UniProtKB-KW"/>
</dbReference>
<dbReference type="PANTHER" id="PTHR21180:SF9">
    <property type="entry name" value="TYPE II SECRETION SYSTEM PROTEIN K"/>
    <property type="match status" value="1"/>
</dbReference>
<dbReference type="InterPro" id="IPR013785">
    <property type="entry name" value="Aldolase_TIM"/>
</dbReference>
<dbReference type="InterPro" id="IPR023874">
    <property type="entry name" value="DNA_rSAM_put"/>
</dbReference>
<dbReference type="SFLD" id="SFLDG01102">
    <property type="entry name" value="Uncharacterised_Radical_SAM_Su"/>
    <property type="match status" value="1"/>
</dbReference>
<dbReference type="Gene3D" id="3.20.20.70">
    <property type="entry name" value="Aldolase class I"/>
    <property type="match status" value="1"/>
</dbReference>
<reference evidence="5" key="1">
    <citation type="submission" date="2020-12" db="EMBL/GenBank/DDBJ databases">
        <title>Vagococcus allomyrinae sp. nov. and Enterococcus lavae sp. nov., isolated from the larvae of Allomyrina dichotoma.</title>
        <authorList>
            <person name="Lee S.D."/>
        </authorList>
    </citation>
    <scope>NUCLEOTIDE SEQUENCE</scope>
    <source>
        <strain evidence="5">BWB3-3</strain>
    </source>
</reference>
<keyword evidence="2" id="KW-0479">Metal-binding</keyword>
<gene>
    <name evidence="5" type="ORF">I6N95_06550</name>
</gene>
<dbReference type="Proteomes" id="UP000674938">
    <property type="component" value="Unassembled WGS sequence"/>
</dbReference>
<proteinExistence type="predicted"/>
<keyword evidence="1" id="KW-0949">S-adenosyl-L-methionine</keyword>
<name>A0A940P398_9ENTE</name>
<keyword evidence="3" id="KW-0408">Iron</keyword>
<dbReference type="SUPFAM" id="SSF102114">
    <property type="entry name" value="Radical SAM enzymes"/>
    <property type="match status" value="1"/>
</dbReference>
<dbReference type="GO" id="GO:0051536">
    <property type="term" value="F:iron-sulfur cluster binding"/>
    <property type="evidence" value="ECO:0007669"/>
    <property type="project" value="UniProtKB-KW"/>
</dbReference>
<dbReference type="InterPro" id="IPR058240">
    <property type="entry name" value="rSAM_sf"/>
</dbReference>
<evidence type="ECO:0000256" key="4">
    <source>
        <dbReference type="ARBA" id="ARBA00023014"/>
    </source>
</evidence>
<dbReference type="InterPro" id="IPR010994">
    <property type="entry name" value="RuvA_2-like"/>
</dbReference>
<dbReference type="Gene3D" id="1.10.150.320">
    <property type="entry name" value="Photosystem II 12 kDa extrinsic protein"/>
    <property type="match status" value="1"/>
</dbReference>
<evidence type="ECO:0000313" key="6">
    <source>
        <dbReference type="Proteomes" id="UP000674938"/>
    </source>
</evidence>
<dbReference type="GO" id="GO:0003824">
    <property type="term" value="F:catalytic activity"/>
    <property type="evidence" value="ECO:0007669"/>
    <property type="project" value="InterPro"/>
</dbReference>
<dbReference type="NCBIfam" id="TIGR03916">
    <property type="entry name" value="rSAM_link_UDG"/>
    <property type="match status" value="1"/>
</dbReference>
<evidence type="ECO:0000256" key="1">
    <source>
        <dbReference type="ARBA" id="ARBA00022691"/>
    </source>
</evidence>
<accession>A0A940P398</accession>
<keyword evidence="6" id="KW-1185">Reference proteome</keyword>